<dbReference type="Pfam" id="PF00392">
    <property type="entry name" value="GntR"/>
    <property type="match status" value="1"/>
</dbReference>
<keyword evidence="1" id="KW-0805">Transcription regulation</keyword>
<dbReference type="GO" id="GO:0003677">
    <property type="term" value="F:DNA binding"/>
    <property type="evidence" value="ECO:0007669"/>
    <property type="project" value="UniProtKB-KW"/>
</dbReference>
<evidence type="ECO:0000313" key="5">
    <source>
        <dbReference type="EMBL" id="SMD01551.1"/>
    </source>
</evidence>
<dbReference type="InterPro" id="IPR011711">
    <property type="entry name" value="GntR_C"/>
</dbReference>
<dbReference type="EMBL" id="FWYD01000018">
    <property type="protein sequence ID" value="SMD01551.1"/>
    <property type="molecule type" value="Genomic_DNA"/>
</dbReference>
<organism evidence="5 6">
    <name type="scientific">Primorskyibacter flagellatus</name>
    <dbReference type="NCBI Taxonomy" id="1387277"/>
    <lineage>
        <taxon>Bacteria</taxon>
        <taxon>Pseudomonadati</taxon>
        <taxon>Pseudomonadota</taxon>
        <taxon>Alphaproteobacteria</taxon>
        <taxon>Rhodobacterales</taxon>
        <taxon>Roseobacteraceae</taxon>
        <taxon>Primorskyibacter</taxon>
    </lineage>
</organism>
<keyword evidence="2" id="KW-0238">DNA-binding</keyword>
<dbReference type="STRING" id="1387277.SAMN06295998_11867"/>
<dbReference type="SUPFAM" id="SSF48008">
    <property type="entry name" value="GntR ligand-binding domain-like"/>
    <property type="match status" value="1"/>
</dbReference>
<dbReference type="PANTHER" id="PTHR43537">
    <property type="entry name" value="TRANSCRIPTIONAL REGULATOR, GNTR FAMILY"/>
    <property type="match status" value="1"/>
</dbReference>
<dbReference type="InterPro" id="IPR000524">
    <property type="entry name" value="Tscrpt_reg_HTH_GntR"/>
</dbReference>
<dbReference type="Gene3D" id="1.10.10.10">
    <property type="entry name" value="Winged helix-like DNA-binding domain superfamily/Winged helix DNA-binding domain"/>
    <property type="match status" value="1"/>
</dbReference>
<protein>
    <submittedName>
        <fullName evidence="5">Transcriptional regulator, GntR family</fullName>
    </submittedName>
</protein>
<dbReference type="Pfam" id="PF07729">
    <property type="entry name" value="FCD"/>
    <property type="match status" value="1"/>
</dbReference>
<sequence>MLRTVRMDTLTPIEAESLTTAELSAAIRDYLLELPLQGGERIFESQLAKQINAGRQQVREACRMLESEGLLFYTPNRGYSMRVLTGAEVRQLLEFRCVIEGAAFASLADRADRNEALKVLRKAYVAIEESANIDDPAQQISADLSFHRIVVEMAGNNWLLQSFDRMSTQMRYAIRLMSRNLSDFKIYGKSHNALLGSIEEGDASKARAAIEEHILMFLPTLLQRIKD</sequence>
<dbReference type="InterPro" id="IPR036388">
    <property type="entry name" value="WH-like_DNA-bd_sf"/>
</dbReference>
<dbReference type="InterPro" id="IPR036390">
    <property type="entry name" value="WH_DNA-bd_sf"/>
</dbReference>
<evidence type="ECO:0000256" key="1">
    <source>
        <dbReference type="ARBA" id="ARBA00023015"/>
    </source>
</evidence>
<keyword evidence="6" id="KW-1185">Reference proteome</keyword>
<dbReference type="PROSITE" id="PS50949">
    <property type="entry name" value="HTH_GNTR"/>
    <property type="match status" value="1"/>
</dbReference>
<proteinExistence type="predicted"/>
<evidence type="ECO:0000256" key="2">
    <source>
        <dbReference type="ARBA" id="ARBA00023125"/>
    </source>
</evidence>
<gene>
    <name evidence="5" type="ORF">SAMN06295998_11867</name>
</gene>
<dbReference type="Proteomes" id="UP000192330">
    <property type="component" value="Unassembled WGS sequence"/>
</dbReference>
<dbReference type="GO" id="GO:0003700">
    <property type="term" value="F:DNA-binding transcription factor activity"/>
    <property type="evidence" value="ECO:0007669"/>
    <property type="project" value="InterPro"/>
</dbReference>
<feature type="domain" description="HTH gntR-type" evidence="4">
    <location>
        <begin position="17"/>
        <end position="84"/>
    </location>
</feature>
<keyword evidence="3" id="KW-0804">Transcription</keyword>
<dbReference type="AlphaFoldDB" id="A0A1W2DVP3"/>
<dbReference type="OrthoDB" id="8638122at2"/>
<evidence type="ECO:0000259" key="4">
    <source>
        <dbReference type="PROSITE" id="PS50949"/>
    </source>
</evidence>
<dbReference type="SUPFAM" id="SSF46785">
    <property type="entry name" value="Winged helix' DNA-binding domain"/>
    <property type="match status" value="1"/>
</dbReference>
<evidence type="ECO:0000313" key="6">
    <source>
        <dbReference type="Proteomes" id="UP000192330"/>
    </source>
</evidence>
<dbReference type="SMART" id="SM00895">
    <property type="entry name" value="FCD"/>
    <property type="match status" value="1"/>
</dbReference>
<dbReference type="InterPro" id="IPR008920">
    <property type="entry name" value="TF_FadR/GntR_C"/>
</dbReference>
<reference evidence="5 6" key="1">
    <citation type="submission" date="2017-04" db="EMBL/GenBank/DDBJ databases">
        <authorList>
            <person name="Afonso C.L."/>
            <person name="Miller P.J."/>
            <person name="Scott M.A."/>
            <person name="Spackman E."/>
            <person name="Goraichik I."/>
            <person name="Dimitrov K.M."/>
            <person name="Suarez D.L."/>
            <person name="Swayne D.E."/>
        </authorList>
    </citation>
    <scope>NUCLEOTIDE SEQUENCE [LARGE SCALE GENOMIC DNA]</scope>
    <source>
        <strain evidence="5 6">CGMCC 1.12644</strain>
    </source>
</reference>
<evidence type="ECO:0000256" key="3">
    <source>
        <dbReference type="ARBA" id="ARBA00023163"/>
    </source>
</evidence>
<name>A0A1W2DVP3_9RHOB</name>
<dbReference type="Gene3D" id="1.20.120.530">
    <property type="entry name" value="GntR ligand-binding domain-like"/>
    <property type="match status" value="1"/>
</dbReference>
<dbReference type="PANTHER" id="PTHR43537:SF45">
    <property type="entry name" value="GNTR FAMILY REGULATORY PROTEIN"/>
    <property type="match status" value="1"/>
</dbReference>
<accession>A0A1W2DVP3</accession>